<evidence type="ECO:0000256" key="1">
    <source>
        <dbReference type="ARBA" id="ARBA00023015"/>
    </source>
</evidence>
<dbReference type="PANTHER" id="PTHR31069">
    <property type="entry name" value="OLEATE-ACTIVATED TRANSCRIPTION FACTOR 1-RELATED"/>
    <property type="match status" value="1"/>
</dbReference>
<dbReference type="PROSITE" id="PS50048">
    <property type="entry name" value="ZN2_CY6_FUNGAL_2"/>
    <property type="match status" value="1"/>
</dbReference>
<dbReference type="Proteomes" id="UP000242519">
    <property type="component" value="Unassembled WGS sequence"/>
</dbReference>
<dbReference type="InParanoid" id="A0A218YVN8"/>
<feature type="compositionally biased region" description="Polar residues" evidence="5">
    <location>
        <begin position="281"/>
        <end position="293"/>
    </location>
</feature>
<keyword evidence="2" id="KW-0238">DNA-binding</keyword>
<accession>A0A218YVN8</accession>
<keyword evidence="4" id="KW-0539">Nucleus</keyword>
<dbReference type="SUPFAM" id="SSF57701">
    <property type="entry name" value="Zn2/Cys6 DNA-binding domain"/>
    <property type="match status" value="1"/>
</dbReference>
<name>A0A218YVN8_9HELO</name>
<feature type="region of interest" description="Disordered" evidence="5">
    <location>
        <begin position="456"/>
        <end position="484"/>
    </location>
</feature>
<evidence type="ECO:0000256" key="5">
    <source>
        <dbReference type="SAM" id="MobiDB-lite"/>
    </source>
</evidence>
<feature type="domain" description="Zn(2)-C6 fungal-type" evidence="6">
    <location>
        <begin position="36"/>
        <end position="65"/>
    </location>
</feature>
<dbReference type="InterPro" id="IPR036864">
    <property type="entry name" value="Zn2-C6_fun-type_DNA-bd_sf"/>
</dbReference>
<dbReference type="Pfam" id="PF00172">
    <property type="entry name" value="Zn_clus"/>
    <property type="match status" value="1"/>
</dbReference>
<dbReference type="EMBL" id="MZNU01000342">
    <property type="protein sequence ID" value="OWO99846.1"/>
    <property type="molecule type" value="Genomic_DNA"/>
</dbReference>
<evidence type="ECO:0000256" key="3">
    <source>
        <dbReference type="ARBA" id="ARBA00023163"/>
    </source>
</evidence>
<comment type="caution">
    <text evidence="7">The sequence shown here is derived from an EMBL/GenBank/DDBJ whole genome shotgun (WGS) entry which is preliminary data.</text>
</comment>
<dbReference type="AlphaFoldDB" id="A0A218YVN8"/>
<dbReference type="GO" id="GO:0000981">
    <property type="term" value="F:DNA-binding transcription factor activity, RNA polymerase II-specific"/>
    <property type="evidence" value="ECO:0007669"/>
    <property type="project" value="InterPro"/>
</dbReference>
<dbReference type="PANTHER" id="PTHR31069:SF28">
    <property type="entry name" value="ZN(II)2CYS6 TRANSCRIPTION FACTOR (EUROFUNG)"/>
    <property type="match status" value="1"/>
</dbReference>
<keyword evidence="1" id="KW-0805">Transcription regulation</keyword>
<feature type="compositionally biased region" description="Pro residues" evidence="5">
    <location>
        <begin position="1"/>
        <end position="11"/>
    </location>
</feature>
<protein>
    <recommendedName>
        <fullName evidence="6">Zn(2)-C6 fungal-type domain-containing protein</fullName>
    </recommendedName>
</protein>
<dbReference type="InterPro" id="IPR050675">
    <property type="entry name" value="OAF3"/>
</dbReference>
<dbReference type="GO" id="GO:0008270">
    <property type="term" value="F:zinc ion binding"/>
    <property type="evidence" value="ECO:0007669"/>
    <property type="project" value="InterPro"/>
</dbReference>
<feature type="region of interest" description="Disordered" evidence="5">
    <location>
        <begin position="344"/>
        <end position="365"/>
    </location>
</feature>
<evidence type="ECO:0000313" key="8">
    <source>
        <dbReference type="Proteomes" id="UP000242519"/>
    </source>
</evidence>
<evidence type="ECO:0000313" key="7">
    <source>
        <dbReference type="EMBL" id="OWO99846.1"/>
    </source>
</evidence>
<dbReference type="InterPro" id="IPR001138">
    <property type="entry name" value="Zn2Cys6_DnaBD"/>
</dbReference>
<feature type="region of interest" description="Disordered" evidence="5">
    <location>
        <begin position="259"/>
        <end position="331"/>
    </location>
</feature>
<dbReference type="Pfam" id="PF11951">
    <property type="entry name" value="Fungal_trans_2"/>
    <property type="match status" value="1"/>
</dbReference>
<feature type="region of interest" description="Disordered" evidence="5">
    <location>
        <begin position="88"/>
        <end position="115"/>
    </location>
</feature>
<dbReference type="InterPro" id="IPR021858">
    <property type="entry name" value="Fun_TF"/>
</dbReference>
<evidence type="ECO:0000259" key="6">
    <source>
        <dbReference type="PROSITE" id="PS50048"/>
    </source>
</evidence>
<feature type="region of interest" description="Disordered" evidence="5">
    <location>
        <begin position="1"/>
        <end position="29"/>
    </location>
</feature>
<dbReference type="GO" id="GO:0003677">
    <property type="term" value="F:DNA binding"/>
    <property type="evidence" value="ECO:0007669"/>
    <property type="project" value="UniProtKB-KW"/>
</dbReference>
<dbReference type="Gene3D" id="4.10.240.10">
    <property type="entry name" value="Zn(2)-C6 fungal-type DNA-binding domain"/>
    <property type="match status" value="1"/>
</dbReference>
<keyword evidence="3" id="KW-0804">Transcription</keyword>
<gene>
    <name evidence="7" type="ORF">B2J93_6901</name>
</gene>
<reference evidence="7 8" key="1">
    <citation type="submission" date="2017-04" db="EMBL/GenBank/DDBJ databases">
        <title>Draft genome sequence of Marssonina coronaria NL1: causal agent of apple blotch.</title>
        <authorList>
            <person name="Cheng Q."/>
        </authorList>
    </citation>
    <scope>NUCLEOTIDE SEQUENCE [LARGE SCALE GENOMIC DNA]</scope>
    <source>
        <strain evidence="7 8">NL1</strain>
    </source>
</reference>
<evidence type="ECO:0000256" key="2">
    <source>
        <dbReference type="ARBA" id="ARBA00023125"/>
    </source>
</evidence>
<evidence type="ECO:0000256" key="4">
    <source>
        <dbReference type="ARBA" id="ARBA00023242"/>
    </source>
</evidence>
<sequence length="868" mass="95555">MTLPLACPPPSVSASPPTGAQRKRRRRAPASGALDDCFACTKRGIKCDRRRPYCSPCLEVGNDCSGYKTQLTWGVGVASRGKLRGLSLPVARSAPAPRSPPTNRPRAKSSVTSLREEDNIKIKVKMDSVAPMPHPSPFTTYDFVNVAPRGIAPQMHMSEWDMLGPHDYPLQDFHHQDPLSNAPRQLPQLNRLQALSLGRVDGLLSLGGTSLDSMSSYADSDFASPISHSFPNDDASYLQSPLPMYNGFSSPSSLADSPIPGMMGDSRGPTSCPEHYYAPSELSSSIGSHQNQYDLVEGRQPQPSPGLHELFGDDDMLGGPHHAQGPGMYATSARSSHLGWAPVHEDDAHSQAASEPDPHNLTGLDSMSSSYASEMPPRVSFFLDYYEKIICPAVVFIDSPSNPYREHILGLASTSESLQHAICALAACNLRMRRRQSFGPDHWPLAPLELDLQDRADHGGSRPIPIRRASHQPRAPDAPPMDPSVQEEYQHRTMAVYLLNQQLSDPQEARHDYVLATLLILCHYRMCESGVAQFRTQFAGVKKILGMRDSGLETGNWGWMETLFTFYDGIAASVNDREAQLRGGYLEMMASPAHPTHALENFAGCDSLLFKIIGKLGRLNMLCQLRPVLDQAGPPGPEHRRPTLPRPRPGLAGQALADFYNLHAHNFDGNGFASTLDDDAAFAALTSNTSPDELRTTFWTEWKAARMALQGWEFDPSRLLATLPVTPTPTQLRDLGYVAEAFRYAALLYTERLACPHLPSSHLTFQKLVSQVLTYATSLDHESGADKFLLWPLFVSGSECVNELQQNVVRTKCREIMGRSGYLNNLAGLQVLEKLWAEKGEHAASGDFGAPFRWTKFMEGSDGEWIMV</sequence>
<proteinExistence type="predicted"/>
<organism evidence="7 8">
    <name type="scientific">Diplocarpon coronariae</name>
    <dbReference type="NCBI Taxonomy" id="2795749"/>
    <lineage>
        <taxon>Eukaryota</taxon>
        <taxon>Fungi</taxon>
        <taxon>Dikarya</taxon>
        <taxon>Ascomycota</taxon>
        <taxon>Pezizomycotina</taxon>
        <taxon>Leotiomycetes</taxon>
        <taxon>Helotiales</taxon>
        <taxon>Drepanopezizaceae</taxon>
        <taxon>Diplocarpon</taxon>
    </lineage>
</organism>
<keyword evidence="8" id="KW-1185">Reference proteome</keyword>
<dbReference type="OrthoDB" id="3431704at2759"/>